<organism evidence="1 2">
    <name type="scientific">Mycetomoellerius zeteki</name>
    <dbReference type="NCBI Taxonomy" id="64791"/>
    <lineage>
        <taxon>Eukaryota</taxon>
        <taxon>Metazoa</taxon>
        <taxon>Ecdysozoa</taxon>
        <taxon>Arthropoda</taxon>
        <taxon>Hexapoda</taxon>
        <taxon>Insecta</taxon>
        <taxon>Pterygota</taxon>
        <taxon>Neoptera</taxon>
        <taxon>Endopterygota</taxon>
        <taxon>Hymenoptera</taxon>
        <taxon>Apocrita</taxon>
        <taxon>Aculeata</taxon>
        <taxon>Formicoidea</taxon>
        <taxon>Formicidae</taxon>
        <taxon>Myrmicinae</taxon>
        <taxon>Mycetomoellerius</taxon>
    </lineage>
</organism>
<evidence type="ECO:0000313" key="2">
    <source>
        <dbReference type="Proteomes" id="UP000075809"/>
    </source>
</evidence>
<dbReference type="Proteomes" id="UP000075809">
    <property type="component" value="Unassembled WGS sequence"/>
</dbReference>
<dbReference type="EMBL" id="KQ982562">
    <property type="protein sequence ID" value="KYQ54828.1"/>
    <property type="molecule type" value="Genomic_DNA"/>
</dbReference>
<evidence type="ECO:0000313" key="1">
    <source>
        <dbReference type="EMBL" id="KYQ54828.1"/>
    </source>
</evidence>
<keyword evidence="2" id="KW-1185">Reference proteome</keyword>
<name>A0A151X3N9_9HYME</name>
<reference evidence="1 2" key="1">
    <citation type="submission" date="2015-09" db="EMBL/GenBank/DDBJ databases">
        <title>Trachymyrmex zeteki WGS genome.</title>
        <authorList>
            <person name="Nygaard S."/>
            <person name="Hu H."/>
            <person name="Boomsma J."/>
            <person name="Zhang G."/>
        </authorList>
    </citation>
    <scope>NUCLEOTIDE SEQUENCE [LARGE SCALE GENOMIC DNA]</scope>
    <source>
        <strain evidence="1">Tzet28-1</strain>
        <tissue evidence="1">Whole body</tissue>
    </source>
</reference>
<protein>
    <submittedName>
        <fullName evidence="1">Uncharacterized protein</fullName>
    </submittedName>
</protein>
<dbReference type="AlphaFoldDB" id="A0A151X3N9"/>
<proteinExistence type="predicted"/>
<gene>
    <name evidence="1" type="ORF">ALC60_06168</name>
</gene>
<sequence length="159" mass="18310">MSLRCSAPYSEHPLTKLYIHLLIFPPSATVEEERTAAHRRGGYLGRVLRPENSAQTLLYFGSRRTLAAGTAVRYTRANLRDRSFRIYLLVERNGDKRKRELVLGGDLSVRDRHTVLHCRPRRPRGVVARAGCPIDFRSGNGYRASNARKWRRTCPAYEW</sequence>
<accession>A0A151X3N9</accession>